<accession>A0A9Q8PHJ4</accession>
<dbReference type="Gene3D" id="3.40.1120.10">
    <property type="entry name" value="Ribosomal protein l15e"/>
    <property type="match status" value="1"/>
</dbReference>
<dbReference type="Gene3D" id="3.90.1750.10">
    <property type="entry name" value="Hect, E3 ligase catalytic domains"/>
    <property type="match status" value="1"/>
</dbReference>
<dbReference type="SMART" id="SM01384">
    <property type="entry name" value="Ribosomal_L15e"/>
    <property type="match status" value="1"/>
</dbReference>
<comment type="similarity">
    <text evidence="2 8">Belongs to the eukaryotic ribosomal protein eL15 family.</text>
</comment>
<evidence type="ECO:0000256" key="1">
    <source>
        <dbReference type="ARBA" id="ARBA00000885"/>
    </source>
</evidence>
<dbReference type="InterPro" id="IPR000569">
    <property type="entry name" value="HECT_dom"/>
</dbReference>
<dbReference type="InterPro" id="IPR020925">
    <property type="entry name" value="Ribosomal_eL15_CS"/>
</dbReference>
<dbReference type="EMBL" id="CP090172">
    <property type="protein sequence ID" value="UJO22520.1"/>
    <property type="molecule type" value="Genomic_DNA"/>
</dbReference>
<dbReference type="GO" id="GO:0061630">
    <property type="term" value="F:ubiquitin protein ligase activity"/>
    <property type="evidence" value="ECO:0007669"/>
    <property type="project" value="UniProtKB-EC"/>
</dbReference>
<gene>
    <name evidence="11" type="ORF">CLAFUR5_11825</name>
</gene>
<evidence type="ECO:0000256" key="9">
    <source>
        <dbReference type="SAM" id="MobiDB-lite"/>
    </source>
</evidence>
<dbReference type="SMART" id="SM00119">
    <property type="entry name" value="HECTc"/>
    <property type="match status" value="1"/>
</dbReference>
<dbReference type="FunFam" id="3.30.2160.10:FF:000004">
    <property type="entry name" value="probable E3 ubiquitin-protein ligase HERC4 isoform X1"/>
    <property type="match status" value="1"/>
</dbReference>
<dbReference type="NCBIfam" id="NF003269">
    <property type="entry name" value="PRK04243.1"/>
    <property type="match status" value="1"/>
</dbReference>
<dbReference type="KEGG" id="ffu:CLAFUR5_11825"/>
<feature type="region of interest" description="Disordered" evidence="9">
    <location>
        <begin position="590"/>
        <end position="614"/>
    </location>
</feature>
<keyword evidence="3" id="KW-0808">Transferase</keyword>
<dbReference type="InterPro" id="IPR000439">
    <property type="entry name" value="Ribosomal_eL15"/>
</dbReference>
<feature type="region of interest" description="Disordered" evidence="9">
    <location>
        <begin position="158"/>
        <end position="248"/>
    </location>
</feature>
<comment type="catalytic activity">
    <reaction evidence="1">
        <text>S-ubiquitinyl-[E2 ubiquitin-conjugating enzyme]-L-cysteine + [acceptor protein]-L-lysine = [E2 ubiquitin-conjugating enzyme]-L-cysteine + N(6)-ubiquitinyl-[acceptor protein]-L-lysine.</text>
        <dbReference type="EC" id="2.3.2.26"/>
    </reaction>
</comment>
<dbReference type="Proteomes" id="UP000756132">
    <property type="component" value="Chromosome 10"/>
</dbReference>
<name>A0A9Q8PHJ4_PASFU</name>
<evidence type="ECO:0000256" key="7">
    <source>
        <dbReference type="PROSITE-ProRule" id="PRU00104"/>
    </source>
</evidence>
<evidence type="ECO:0000313" key="11">
    <source>
        <dbReference type="EMBL" id="UJO22520.1"/>
    </source>
</evidence>
<dbReference type="PANTHER" id="PTHR45700:SF8">
    <property type="entry name" value="HECT-TYPE E3 UBIQUITIN TRANSFERASE"/>
    <property type="match status" value="1"/>
</dbReference>
<feature type="domain" description="HECT" evidence="10">
    <location>
        <begin position="1079"/>
        <end position="1447"/>
    </location>
</feature>
<dbReference type="OMA" id="AENSSWW"/>
<protein>
    <recommendedName>
        <fullName evidence="8">Ribosomal protein L15</fullName>
    </recommendedName>
</protein>
<dbReference type="InterPro" id="IPR035983">
    <property type="entry name" value="Hect_E3_ubiquitin_ligase"/>
</dbReference>
<dbReference type="InterPro" id="IPR024794">
    <property type="entry name" value="Rbsml_eL15_core_dom_sf"/>
</dbReference>
<dbReference type="GeneID" id="71991703"/>
<dbReference type="PROSITE" id="PS50237">
    <property type="entry name" value="HECT"/>
    <property type="match status" value="1"/>
</dbReference>
<dbReference type="GO" id="GO:0006412">
    <property type="term" value="P:translation"/>
    <property type="evidence" value="ECO:0007669"/>
    <property type="project" value="InterPro"/>
</dbReference>
<dbReference type="Pfam" id="PF00632">
    <property type="entry name" value="HECT"/>
    <property type="match status" value="1"/>
</dbReference>
<dbReference type="Gene3D" id="3.30.2410.10">
    <property type="entry name" value="Hect, E3 ligase catalytic domain"/>
    <property type="match status" value="1"/>
</dbReference>
<dbReference type="PROSITE" id="PS01194">
    <property type="entry name" value="RIBOSOMAL_L15E"/>
    <property type="match status" value="1"/>
</dbReference>
<dbReference type="SUPFAM" id="SSF56204">
    <property type="entry name" value="Hect, E3 ligase catalytic domain"/>
    <property type="match status" value="1"/>
</dbReference>
<feature type="region of interest" description="Disordered" evidence="9">
    <location>
        <begin position="771"/>
        <end position="814"/>
    </location>
</feature>
<reference evidence="11" key="1">
    <citation type="submission" date="2021-12" db="EMBL/GenBank/DDBJ databases">
        <authorList>
            <person name="Zaccaron A."/>
            <person name="Stergiopoulos I."/>
        </authorList>
    </citation>
    <scope>NUCLEOTIDE SEQUENCE</scope>
    <source>
        <strain evidence="11">Race5_Kim</strain>
    </source>
</reference>
<dbReference type="SUPFAM" id="SSF54189">
    <property type="entry name" value="Ribosomal proteins S24e, L23 and L15e"/>
    <property type="match status" value="1"/>
</dbReference>
<feature type="compositionally biased region" description="Pro residues" evidence="9">
    <location>
        <begin position="492"/>
        <end position="513"/>
    </location>
</feature>
<dbReference type="GO" id="GO:0003735">
    <property type="term" value="F:structural constituent of ribosome"/>
    <property type="evidence" value="ECO:0007669"/>
    <property type="project" value="InterPro"/>
</dbReference>
<dbReference type="GO" id="GO:0005840">
    <property type="term" value="C:ribosome"/>
    <property type="evidence" value="ECO:0007669"/>
    <property type="project" value="UniProtKB-KW"/>
</dbReference>
<evidence type="ECO:0000256" key="8">
    <source>
        <dbReference type="RuleBase" id="RU000663"/>
    </source>
</evidence>
<dbReference type="GO" id="GO:0000209">
    <property type="term" value="P:protein polyubiquitination"/>
    <property type="evidence" value="ECO:0007669"/>
    <property type="project" value="InterPro"/>
</dbReference>
<feature type="region of interest" description="Disordered" evidence="9">
    <location>
        <begin position="410"/>
        <end position="546"/>
    </location>
</feature>
<dbReference type="Gene3D" id="3.30.2160.10">
    <property type="entry name" value="Hect, E3 ligase catalytic domain"/>
    <property type="match status" value="1"/>
</dbReference>
<dbReference type="GO" id="GO:1990904">
    <property type="term" value="C:ribonucleoprotein complex"/>
    <property type="evidence" value="ECO:0007669"/>
    <property type="project" value="UniProtKB-KW"/>
</dbReference>
<dbReference type="FunFam" id="3.40.1120.10:FF:000001">
    <property type="entry name" value="Ribosomal protein L15"/>
    <property type="match status" value="1"/>
</dbReference>
<feature type="compositionally biased region" description="Polar residues" evidence="9">
    <location>
        <begin position="799"/>
        <end position="814"/>
    </location>
</feature>
<evidence type="ECO:0000256" key="6">
    <source>
        <dbReference type="ARBA" id="ARBA00023274"/>
    </source>
</evidence>
<dbReference type="InterPro" id="IPR044611">
    <property type="entry name" value="E3A/B/C-like"/>
</dbReference>
<proteinExistence type="inferred from homology"/>
<evidence type="ECO:0000256" key="2">
    <source>
        <dbReference type="ARBA" id="ARBA00006857"/>
    </source>
</evidence>
<keyword evidence="5 8" id="KW-0689">Ribosomal protein</keyword>
<evidence type="ECO:0000256" key="5">
    <source>
        <dbReference type="ARBA" id="ARBA00022980"/>
    </source>
</evidence>
<feature type="active site" description="Glycyl thioester intermediate" evidence="7">
    <location>
        <position position="1415"/>
    </location>
</feature>
<feature type="region of interest" description="Disordered" evidence="9">
    <location>
        <begin position="332"/>
        <end position="351"/>
    </location>
</feature>
<dbReference type="Pfam" id="PF00827">
    <property type="entry name" value="Ribosomal_L15e"/>
    <property type="match status" value="1"/>
</dbReference>
<dbReference type="PANTHER" id="PTHR45700">
    <property type="entry name" value="UBIQUITIN-PROTEIN LIGASE E3C"/>
    <property type="match status" value="1"/>
</dbReference>
<evidence type="ECO:0000256" key="4">
    <source>
        <dbReference type="ARBA" id="ARBA00022786"/>
    </source>
</evidence>
<evidence type="ECO:0000259" key="10">
    <source>
        <dbReference type="PROSITE" id="PS50237"/>
    </source>
</evidence>
<evidence type="ECO:0000313" key="12">
    <source>
        <dbReference type="Proteomes" id="UP000756132"/>
    </source>
</evidence>
<dbReference type="OrthoDB" id="8068875at2759"/>
<dbReference type="CDD" id="cd00078">
    <property type="entry name" value="HECTc"/>
    <property type="match status" value="1"/>
</dbReference>
<dbReference type="InterPro" id="IPR012678">
    <property type="entry name" value="Ribosomal_uL23/eL15/eS24_sf"/>
</dbReference>
<feature type="compositionally biased region" description="Basic and acidic residues" evidence="9">
    <location>
        <begin position="337"/>
        <end position="349"/>
    </location>
</feature>
<sequence length="1447" mass="162363">MGAHKYLEELQKKKQSDVMRFLLRVRCWELRQLNVIHRASRPSRPDKARRLGYKAKQGYVIYRVRVRRGGRKRPAPKGATYGKPTNQGINQLKYQRSLKSTAEERVGRRCANLRVLNSYWINQDSTYKYYEIILVDPQHKAIRRDARINWIVNPVHKHRESRGLTATGKKSRARLLSGGAGNNTASSSRGPANNSSNQRKPVPRAPTEYIDPPTLNPERNVPPPAGARAASTRQHAHSRSASNPLPKLFGRMKSNGNFHDRYLPPDNVLVPVLDQGPQATPTRVMSGKKGKIDEEGKTNRHCMCCDSTVKVPRELERFRCLCCLTINDLKPAEQQADSDKDRPQVKRADSYSASLPAGVRLPLSIEHTRAIIDKCLTAYLEARCRRPTDGVQGKGKAALEKEDVFEPDEWWNKVPLSTPDQEHEGRRLEDPPVSTSPPDTPRDADKTTLPSATIRDIDELNKFSGTRLDTPPPEQFPAAHCLAGPSNVSTPQPAPLPTKPTRRPPPPPMPIPNRRPSHNLLPGGNLTPNGQRSPRPANVSPRMTAQEMQQRRHQDRIKSIFRPLENYLASDFGNFQCLNRSFSTVRPALGSRTRSESHIKTPPPEPATDVQQSPMDGLSEIDAKTLLLGDIGENGLWWTGKVDRNQSDKALKRKKVGEGSKKAVSSKSPNLNWTDVAVWYDLVHSAGSDWMAKAESLVEIDPQMHKTNLQGDANVEEIEEDLAEAREHAARTLLKITENSLKRPTRPIKDPEDLRWLLILLSNPSLYPGTKPFRTPSYGNRLMNRPPSRRQHGKMQPSPMKTSPNKDSSRQGSQHNGLLKRIFGIMANSSESCHRYLVNWFARLDEPHFVKTVDLVASFVTYRLGKPISGRSRRKSGAIHDGGLIPDLSGSAMNTSAQLHSAMGLSGSVNKGSTNPTGEPEWAADWQIKAAAKVMSLLFSANNVWQGKLREPGLRVDSLVADNTASAGAQARRSGQLLHTSSFYNTLLDYQDMIADFKVWESKRDKFAFCQYPLFLSMGTKIKVLEYDARRQMELKAREAYFDQVIRQRAIDGNFHLRIRRECMVDDSLRQISEAVGAGQEELKKGLRVHFTGEEGVDAGGPRKEWFLMIVRDIFDPNHGMFIYDEDSNTCYFNANSFETSDQYYLVGALLGLAIYNSTILDVAFPPFAFRKLLAAAPSSITNHSNVSSLTGTKGQMTYTLSDLAEFRPSLAAGLQQLLDFDGDVEATYCRDFVASVERYGVVSNVPLIPNGEKTPVTNANRHEFVEAYVRYLLDTAVARQFEPFKRGFFTVCAGNALSLFRAEEIELLIRGSDESLDVDSLRAVAQYENWRHFQPPHQQIPNPAESVPVVQWFWELVAEATPEKQRKLLTFITGTDRIPAVGTTSLVLKIVAGGDGWGGGGREERARFPVARTCFNMLVLYRYDYREQLEDKLWRAVDESEGFGLK</sequence>
<organism evidence="11 12">
    <name type="scientific">Passalora fulva</name>
    <name type="common">Tomato leaf mold</name>
    <name type="synonym">Cladosporium fulvum</name>
    <dbReference type="NCBI Taxonomy" id="5499"/>
    <lineage>
        <taxon>Eukaryota</taxon>
        <taxon>Fungi</taxon>
        <taxon>Dikarya</taxon>
        <taxon>Ascomycota</taxon>
        <taxon>Pezizomycotina</taxon>
        <taxon>Dothideomycetes</taxon>
        <taxon>Dothideomycetidae</taxon>
        <taxon>Mycosphaerellales</taxon>
        <taxon>Mycosphaerellaceae</taxon>
        <taxon>Fulvia</taxon>
    </lineage>
</organism>
<keyword evidence="12" id="KW-1185">Reference proteome</keyword>
<reference evidence="11" key="2">
    <citation type="journal article" date="2022" name="Microb. Genom.">
        <title>A chromosome-scale genome assembly of the tomato pathogen Cladosporium fulvum reveals a compartmentalized genome architecture and the presence of a dispensable chromosome.</title>
        <authorList>
            <person name="Zaccaron A.Z."/>
            <person name="Chen L.H."/>
            <person name="Samaras A."/>
            <person name="Stergiopoulos I."/>
        </authorList>
    </citation>
    <scope>NUCLEOTIDE SEQUENCE</scope>
    <source>
        <strain evidence="11">Race5_Kim</strain>
    </source>
</reference>
<keyword evidence="4 7" id="KW-0833">Ubl conjugation pathway</keyword>
<evidence type="ECO:0000256" key="3">
    <source>
        <dbReference type="ARBA" id="ARBA00022679"/>
    </source>
</evidence>
<dbReference type="RefSeq" id="XP_047766886.1">
    <property type="nucleotide sequence ID" value="XM_047910973.1"/>
</dbReference>
<feature type="compositionally biased region" description="Basic and acidic residues" evidence="9">
    <location>
        <begin position="420"/>
        <end position="430"/>
    </location>
</feature>
<keyword evidence="6 8" id="KW-0687">Ribonucleoprotein</keyword>